<dbReference type="AlphaFoldDB" id="A0A392MWY9"/>
<protein>
    <submittedName>
        <fullName evidence="1">Uncharacterized protein</fullName>
    </submittedName>
</protein>
<keyword evidence="2" id="KW-1185">Reference proteome</keyword>
<sequence>MTNDKKHPLYARALFGQEVSIRICVMKDMRHRNCRILIQQFHNLLEHIRVRMEPVMNSVPDSINCTQGISIAKHVSITPTHKL</sequence>
<dbReference type="EMBL" id="LXQA010021766">
    <property type="protein sequence ID" value="MCH92050.1"/>
    <property type="molecule type" value="Genomic_DNA"/>
</dbReference>
<dbReference type="Proteomes" id="UP000265520">
    <property type="component" value="Unassembled WGS sequence"/>
</dbReference>
<comment type="caution">
    <text evidence="1">The sequence shown here is derived from an EMBL/GenBank/DDBJ whole genome shotgun (WGS) entry which is preliminary data.</text>
</comment>
<proteinExistence type="predicted"/>
<accession>A0A392MWY9</accession>
<evidence type="ECO:0000313" key="1">
    <source>
        <dbReference type="EMBL" id="MCH92050.1"/>
    </source>
</evidence>
<feature type="non-terminal residue" evidence="1">
    <location>
        <position position="83"/>
    </location>
</feature>
<organism evidence="1 2">
    <name type="scientific">Trifolium medium</name>
    <dbReference type="NCBI Taxonomy" id="97028"/>
    <lineage>
        <taxon>Eukaryota</taxon>
        <taxon>Viridiplantae</taxon>
        <taxon>Streptophyta</taxon>
        <taxon>Embryophyta</taxon>
        <taxon>Tracheophyta</taxon>
        <taxon>Spermatophyta</taxon>
        <taxon>Magnoliopsida</taxon>
        <taxon>eudicotyledons</taxon>
        <taxon>Gunneridae</taxon>
        <taxon>Pentapetalae</taxon>
        <taxon>rosids</taxon>
        <taxon>fabids</taxon>
        <taxon>Fabales</taxon>
        <taxon>Fabaceae</taxon>
        <taxon>Papilionoideae</taxon>
        <taxon>50 kb inversion clade</taxon>
        <taxon>NPAAA clade</taxon>
        <taxon>Hologalegina</taxon>
        <taxon>IRL clade</taxon>
        <taxon>Trifolieae</taxon>
        <taxon>Trifolium</taxon>
    </lineage>
</organism>
<name>A0A392MWY9_9FABA</name>
<evidence type="ECO:0000313" key="2">
    <source>
        <dbReference type="Proteomes" id="UP000265520"/>
    </source>
</evidence>
<reference evidence="1 2" key="1">
    <citation type="journal article" date="2018" name="Front. Plant Sci.">
        <title>Red Clover (Trifolium pratense) and Zigzag Clover (T. medium) - A Picture of Genomic Similarities and Differences.</title>
        <authorList>
            <person name="Dluhosova J."/>
            <person name="Istvanek J."/>
            <person name="Nedelnik J."/>
            <person name="Repkova J."/>
        </authorList>
    </citation>
    <scope>NUCLEOTIDE SEQUENCE [LARGE SCALE GENOMIC DNA]</scope>
    <source>
        <strain evidence="2">cv. 10/8</strain>
        <tissue evidence="1">Leaf</tissue>
    </source>
</reference>